<feature type="transmembrane region" description="Helical" evidence="5">
    <location>
        <begin position="121"/>
        <end position="143"/>
    </location>
</feature>
<feature type="transmembrane region" description="Helical" evidence="5">
    <location>
        <begin position="400"/>
        <end position="419"/>
    </location>
</feature>
<comment type="subcellular location">
    <subcellularLocation>
        <location evidence="1">Membrane</location>
        <topology evidence="1">Multi-pass membrane protein</topology>
    </subcellularLocation>
</comment>
<dbReference type="Pfam" id="PF07690">
    <property type="entry name" value="MFS_1"/>
    <property type="match status" value="1"/>
</dbReference>
<evidence type="ECO:0000313" key="7">
    <source>
        <dbReference type="EMBL" id="MDN3592566.1"/>
    </source>
</evidence>
<protein>
    <submittedName>
        <fullName evidence="7">MFS transporter</fullName>
    </submittedName>
</protein>
<keyword evidence="4 5" id="KW-0472">Membrane</keyword>
<feature type="transmembrane region" description="Helical" evidence="5">
    <location>
        <begin position="181"/>
        <end position="200"/>
    </location>
</feature>
<feature type="transmembrane region" description="Helical" evidence="5">
    <location>
        <begin position="311"/>
        <end position="328"/>
    </location>
</feature>
<dbReference type="RefSeq" id="WP_238223352.1">
    <property type="nucleotide sequence ID" value="NZ_BPQD01000006.1"/>
</dbReference>
<proteinExistence type="predicted"/>
<evidence type="ECO:0000256" key="5">
    <source>
        <dbReference type="SAM" id="Phobius"/>
    </source>
</evidence>
<evidence type="ECO:0000256" key="1">
    <source>
        <dbReference type="ARBA" id="ARBA00004141"/>
    </source>
</evidence>
<evidence type="ECO:0000259" key="6">
    <source>
        <dbReference type="PROSITE" id="PS50850"/>
    </source>
</evidence>
<sequence length="446" mass="44983">MSEPNTSGGARLRAPSTRTLRGLDALNFFLADVRDGLGPYLAIYLIAVRGPDQGWNEATTGLIMTIAGIAGLIAQTPAGALIDGTSAKRAVVIAGAVAVTLSCLVLPFISNFYLVAATQSVAGIAGAIFPPALAAITLGVVGPKMFAKRIGRNEGFNHAGNAVSAAIAGGTAYFFGPIVVFWLMAVLAACSIGAMLMVPAEAIDDDLARGLDHGEKNAGAEGAGTQAGEEPSGFTALLKNKYLVLFAVLAALFHLSNAAMLTSVGQLLTHLSGKDNATSLIAVCIVAAQLVMVPVAVFVGAKADAIGRKPIFLAAFGVLAVRGVLYTLSNNPFYLVGVQLLDGIGAGIYGALFPLVVADLTRGTGRFNVSQGAVATAQGLGAALSATLAGVIIVSAGYSTAFLSLAAIAALGFALYLFAMPETYGYEPGRGDATGGGAAPVPAPAV</sequence>
<feature type="transmembrane region" description="Helical" evidence="5">
    <location>
        <begin position="155"/>
        <end position="175"/>
    </location>
</feature>
<feature type="transmembrane region" description="Helical" evidence="5">
    <location>
        <begin position="372"/>
        <end position="394"/>
    </location>
</feature>
<evidence type="ECO:0000256" key="4">
    <source>
        <dbReference type="ARBA" id="ARBA00023136"/>
    </source>
</evidence>
<feature type="domain" description="Major facilitator superfamily (MFS) profile" evidence="6">
    <location>
        <begin position="243"/>
        <end position="446"/>
    </location>
</feature>
<feature type="transmembrane region" description="Helical" evidence="5">
    <location>
        <begin position="334"/>
        <end position="360"/>
    </location>
</feature>
<dbReference type="PROSITE" id="PS00216">
    <property type="entry name" value="SUGAR_TRANSPORT_1"/>
    <property type="match status" value="1"/>
</dbReference>
<accession>A0ABT8BMM8</accession>
<keyword evidence="3 5" id="KW-1133">Transmembrane helix</keyword>
<dbReference type="InterPro" id="IPR005829">
    <property type="entry name" value="Sugar_transporter_CS"/>
</dbReference>
<dbReference type="Proteomes" id="UP001224644">
    <property type="component" value="Unassembled WGS sequence"/>
</dbReference>
<gene>
    <name evidence="7" type="ORF">QWZ12_18395</name>
</gene>
<reference evidence="8" key="1">
    <citation type="journal article" date="2019" name="Int. J. Syst. Evol. Microbiol.">
        <title>The Global Catalogue of Microorganisms (GCM) 10K type strain sequencing project: providing services to taxonomists for standard genome sequencing and annotation.</title>
        <authorList>
            <consortium name="The Broad Institute Genomics Platform"/>
            <consortium name="The Broad Institute Genome Sequencing Center for Infectious Disease"/>
            <person name="Wu L."/>
            <person name="Ma J."/>
        </authorList>
    </citation>
    <scope>NUCLEOTIDE SEQUENCE [LARGE SCALE GENOMIC DNA]</scope>
    <source>
        <strain evidence="8">CECT 7069</strain>
    </source>
</reference>
<feature type="transmembrane region" description="Helical" evidence="5">
    <location>
        <begin position="242"/>
        <end position="260"/>
    </location>
</feature>
<evidence type="ECO:0000256" key="2">
    <source>
        <dbReference type="ARBA" id="ARBA00022692"/>
    </source>
</evidence>
<name>A0ABT8BMM8_9HYPH</name>
<dbReference type="PANTHER" id="PTHR23539">
    <property type="entry name" value="MFS TRANSPORTER"/>
    <property type="match status" value="1"/>
</dbReference>
<organism evidence="7 8">
    <name type="scientific">Methylobacterium adhaesivum</name>
    <dbReference type="NCBI Taxonomy" id="333297"/>
    <lineage>
        <taxon>Bacteria</taxon>
        <taxon>Pseudomonadati</taxon>
        <taxon>Pseudomonadota</taxon>
        <taxon>Alphaproteobacteria</taxon>
        <taxon>Hyphomicrobiales</taxon>
        <taxon>Methylobacteriaceae</taxon>
        <taxon>Methylobacterium</taxon>
    </lineage>
</organism>
<dbReference type="InterPro" id="IPR011701">
    <property type="entry name" value="MFS"/>
</dbReference>
<dbReference type="InterPro" id="IPR020846">
    <property type="entry name" value="MFS_dom"/>
</dbReference>
<dbReference type="EMBL" id="JAUFPX010000017">
    <property type="protein sequence ID" value="MDN3592566.1"/>
    <property type="molecule type" value="Genomic_DNA"/>
</dbReference>
<evidence type="ECO:0000256" key="3">
    <source>
        <dbReference type="ARBA" id="ARBA00022989"/>
    </source>
</evidence>
<dbReference type="InterPro" id="IPR036259">
    <property type="entry name" value="MFS_trans_sf"/>
</dbReference>
<keyword evidence="8" id="KW-1185">Reference proteome</keyword>
<evidence type="ECO:0000313" key="8">
    <source>
        <dbReference type="Proteomes" id="UP001224644"/>
    </source>
</evidence>
<keyword evidence="2 5" id="KW-0812">Transmembrane</keyword>
<feature type="transmembrane region" description="Helical" evidence="5">
    <location>
        <begin position="58"/>
        <end position="78"/>
    </location>
</feature>
<comment type="caution">
    <text evidence="7">The sequence shown here is derived from an EMBL/GenBank/DDBJ whole genome shotgun (WGS) entry which is preliminary data.</text>
</comment>
<dbReference type="PANTHER" id="PTHR23539:SF1">
    <property type="entry name" value="MAJOR FACILITATOR SUPERFAMILY (MFS) PROFILE DOMAIN-CONTAINING PROTEIN"/>
    <property type="match status" value="1"/>
</dbReference>
<feature type="transmembrane region" description="Helical" evidence="5">
    <location>
        <begin position="90"/>
        <end position="109"/>
    </location>
</feature>
<dbReference type="Gene3D" id="1.20.1250.20">
    <property type="entry name" value="MFS general substrate transporter like domains"/>
    <property type="match status" value="2"/>
</dbReference>
<dbReference type="SUPFAM" id="SSF103473">
    <property type="entry name" value="MFS general substrate transporter"/>
    <property type="match status" value="1"/>
</dbReference>
<feature type="transmembrane region" description="Helical" evidence="5">
    <location>
        <begin position="280"/>
        <end position="299"/>
    </location>
</feature>
<dbReference type="PROSITE" id="PS50850">
    <property type="entry name" value="MFS"/>
    <property type="match status" value="1"/>
</dbReference>